<dbReference type="PIRSF" id="PIRSF000102">
    <property type="entry name" value="Lac_mal_DH"/>
    <property type="match status" value="1"/>
</dbReference>
<dbReference type="UniPathway" id="UPA00554">
    <property type="reaction ID" value="UER00611"/>
</dbReference>
<organism evidence="13 14">
    <name type="scientific">Enterococcus canintestini</name>
    <dbReference type="NCBI Taxonomy" id="317010"/>
    <lineage>
        <taxon>Bacteria</taxon>
        <taxon>Bacillati</taxon>
        <taxon>Bacillota</taxon>
        <taxon>Bacilli</taxon>
        <taxon>Lactobacillales</taxon>
        <taxon>Enterococcaceae</taxon>
        <taxon>Enterococcus</taxon>
    </lineage>
</organism>
<dbReference type="NCBIfam" id="NF000824">
    <property type="entry name" value="PRK00066.1"/>
    <property type="match status" value="1"/>
</dbReference>
<evidence type="ECO:0000256" key="6">
    <source>
        <dbReference type="ARBA" id="ARBA00023027"/>
    </source>
</evidence>
<feature type="binding site" evidence="8">
    <location>
        <begin position="82"/>
        <end position="83"/>
    </location>
    <ligand>
        <name>NAD(+)</name>
        <dbReference type="ChEBI" id="CHEBI:57540"/>
    </ligand>
</feature>
<accession>A0A1L8R6E9</accession>
<feature type="binding site" evidence="8">
    <location>
        <position position="146"/>
    </location>
    <ligand>
        <name>NAD(+)</name>
        <dbReference type="ChEBI" id="CHEBI:57540"/>
    </ligand>
</feature>
<dbReference type="InterPro" id="IPR018177">
    <property type="entry name" value="L-lactate_DH_AS"/>
</dbReference>
<evidence type="ECO:0000259" key="11">
    <source>
        <dbReference type="Pfam" id="PF00056"/>
    </source>
</evidence>
<dbReference type="SUPFAM" id="SSF56327">
    <property type="entry name" value="LDH C-terminal domain-like"/>
    <property type="match status" value="1"/>
</dbReference>
<feature type="binding site" evidence="8">
    <location>
        <begin position="123"/>
        <end position="126"/>
    </location>
    <ligand>
        <name>substrate</name>
    </ligand>
</feature>
<reference evidence="13 14" key="1">
    <citation type="submission" date="2014-12" db="EMBL/GenBank/DDBJ databases">
        <title>Draft genome sequences of 29 type strains of Enterococci.</title>
        <authorList>
            <person name="Zhong Z."/>
            <person name="Sun Z."/>
            <person name="Liu W."/>
            <person name="Zhang W."/>
            <person name="Zhang H."/>
        </authorList>
    </citation>
    <scope>NUCLEOTIDE SEQUENCE [LARGE SCALE GENOMIC DNA]</scope>
    <source>
        <strain evidence="13 14">DSM 21207</strain>
    </source>
</reference>
<dbReference type="Pfam" id="PF02866">
    <property type="entry name" value="Ldh_1_C"/>
    <property type="match status" value="1"/>
</dbReference>
<feature type="binding site" evidence="8">
    <location>
        <position position="16"/>
    </location>
    <ligand>
        <name>NAD(+)</name>
        <dbReference type="ChEBI" id="CHEBI:57540"/>
    </ligand>
</feature>
<comment type="similarity">
    <text evidence="2 8">Belongs to the LDH/MDH superfamily. LDH family.</text>
</comment>
<feature type="binding site" evidence="8">
    <location>
        <position position="42"/>
    </location>
    <ligand>
        <name>NAD(+)</name>
        <dbReference type="ChEBI" id="CHEBI:57540"/>
    </ligand>
</feature>
<evidence type="ECO:0000313" key="13">
    <source>
        <dbReference type="EMBL" id="OJG15322.1"/>
    </source>
</evidence>
<comment type="caution">
    <text evidence="8">Lacks conserved residue(s) required for the propagation of feature annotation.</text>
</comment>
<feature type="domain" description="Lactate/malate dehydrogenase C-terminal" evidence="12">
    <location>
        <begin position="148"/>
        <end position="314"/>
    </location>
</feature>
<dbReference type="PROSITE" id="PS00064">
    <property type="entry name" value="L_LDH"/>
    <property type="match status" value="1"/>
</dbReference>
<feature type="binding site" evidence="10">
    <location>
        <begin position="12"/>
        <end position="17"/>
    </location>
    <ligand>
        <name>NAD(+)</name>
        <dbReference type="ChEBI" id="CHEBI:57540"/>
    </ligand>
</feature>
<dbReference type="GO" id="GO:0006089">
    <property type="term" value="P:lactate metabolic process"/>
    <property type="evidence" value="ECO:0007669"/>
    <property type="project" value="TreeGrafter"/>
</dbReference>
<evidence type="ECO:0000313" key="14">
    <source>
        <dbReference type="Proteomes" id="UP000182835"/>
    </source>
</evidence>
<comment type="catalytic activity">
    <reaction evidence="7 8">
        <text>(S)-lactate + NAD(+) = pyruvate + NADH + H(+)</text>
        <dbReference type="Rhea" id="RHEA:23444"/>
        <dbReference type="ChEBI" id="CHEBI:15361"/>
        <dbReference type="ChEBI" id="CHEBI:15378"/>
        <dbReference type="ChEBI" id="CHEBI:16651"/>
        <dbReference type="ChEBI" id="CHEBI:57540"/>
        <dbReference type="ChEBI" id="CHEBI:57945"/>
        <dbReference type="EC" id="1.1.1.27"/>
    </reaction>
</comment>
<feature type="domain" description="Lactate/malate dehydrogenase N-terminal" evidence="11">
    <location>
        <begin position="7"/>
        <end position="145"/>
    </location>
</feature>
<dbReference type="InterPro" id="IPR011304">
    <property type="entry name" value="L-lactate_DH"/>
</dbReference>
<dbReference type="PANTHER" id="PTHR43128">
    <property type="entry name" value="L-2-HYDROXYCARBOXYLATE DEHYDROGENASE (NAD(P)(+))"/>
    <property type="match status" value="1"/>
</dbReference>
<dbReference type="PRINTS" id="PR00086">
    <property type="entry name" value="LLDHDRGNASE"/>
</dbReference>
<keyword evidence="6 8" id="KW-0520">NAD</keyword>
<dbReference type="Proteomes" id="UP000182835">
    <property type="component" value="Unassembled WGS sequence"/>
</dbReference>
<gene>
    <name evidence="8" type="primary">ldh</name>
    <name evidence="13" type="ORF">RU96_GL002373</name>
</gene>
<evidence type="ECO:0000256" key="10">
    <source>
        <dbReference type="PIRSR" id="PIRSR000102-3"/>
    </source>
</evidence>
<comment type="subcellular location">
    <subcellularLocation>
        <location evidence="8">Cytoplasm</location>
    </subcellularLocation>
</comment>
<feature type="binding site" evidence="8">
    <location>
        <begin position="151"/>
        <end position="154"/>
    </location>
    <ligand>
        <name>substrate</name>
    </ligand>
</feature>
<evidence type="ECO:0000256" key="1">
    <source>
        <dbReference type="ARBA" id="ARBA00004843"/>
    </source>
</evidence>
<dbReference type="EC" id="1.1.1.27" evidence="3 8"/>
<evidence type="ECO:0000256" key="3">
    <source>
        <dbReference type="ARBA" id="ARBA00012967"/>
    </source>
</evidence>
<evidence type="ECO:0000256" key="2">
    <source>
        <dbReference type="ARBA" id="ARBA00006054"/>
    </source>
</evidence>
<dbReference type="FunFam" id="3.40.50.720:FF:000018">
    <property type="entry name" value="Malate dehydrogenase"/>
    <property type="match status" value="1"/>
</dbReference>
<evidence type="ECO:0000256" key="8">
    <source>
        <dbReference type="HAMAP-Rule" id="MF_00488"/>
    </source>
</evidence>
<dbReference type="SUPFAM" id="SSF51735">
    <property type="entry name" value="NAD(P)-binding Rossmann-fold domains"/>
    <property type="match status" value="1"/>
</dbReference>
<dbReference type="PANTHER" id="PTHR43128:SF16">
    <property type="entry name" value="L-LACTATE DEHYDROGENASE"/>
    <property type="match status" value="1"/>
</dbReference>
<comment type="pathway">
    <text evidence="1 8">Fermentation; pyruvate fermentation to lactate; (S)-lactate from pyruvate: step 1/1.</text>
</comment>
<dbReference type="CDD" id="cd05291">
    <property type="entry name" value="HicDH_like"/>
    <property type="match status" value="1"/>
</dbReference>
<keyword evidence="5 8" id="KW-0560">Oxidoreductase</keyword>
<dbReference type="InterPro" id="IPR015955">
    <property type="entry name" value="Lactate_DH/Glyco_Ohase_4_C"/>
</dbReference>
<dbReference type="InterPro" id="IPR001236">
    <property type="entry name" value="Lactate/malate_DH_N"/>
</dbReference>
<dbReference type="Gene3D" id="3.40.50.720">
    <property type="entry name" value="NAD(P)-binding Rossmann-like Domain"/>
    <property type="match status" value="1"/>
</dbReference>
<evidence type="ECO:0000256" key="4">
    <source>
        <dbReference type="ARBA" id="ARBA00016495"/>
    </source>
</evidence>
<name>A0A1L8R6E9_9ENTE</name>
<dbReference type="HAMAP" id="MF_00488">
    <property type="entry name" value="Lactate_dehydrog"/>
    <property type="match status" value="1"/>
</dbReference>
<evidence type="ECO:0000256" key="9">
    <source>
        <dbReference type="PIRSR" id="PIRSR000102-1"/>
    </source>
</evidence>
<sequence length="319" mass="34424">MRINKSKVAIIGSGLVGSSTAFSLITQGVCDEVLMVDINAEKASGEVRDLRNSIRFLGRNVRVKAGTYTDCSDADIVVITAGAPPKAGQTRLDTLDISAKIAKSIVEPVMKSGFDGIFVVVSNPVDMLAHLVYKLSGLPKNQIIGSGTSVDSARLQNFLADLVDVDPRSVYAYALGEHGDSLMVPWSTVTIAGKSFTDIIADNAELVGDVDLDEIVYKTTQEGWEIYNRKGTTYYGIASACVGIIKAVLYDENSIIPVSTLLEGEYGQTGIFAGVPAVLNRSGVFDILEIHMTATEEEKFQHSANVIREYTAKIQKYEN</sequence>
<keyword evidence="8" id="KW-0963">Cytoplasm</keyword>
<proteinExistence type="inferred from homology"/>
<dbReference type="NCBIfam" id="TIGR01771">
    <property type="entry name" value="L-LDH-NAD"/>
    <property type="match status" value="1"/>
</dbReference>
<dbReference type="RefSeq" id="WP_071864706.1">
    <property type="nucleotide sequence ID" value="NZ_JBHLVQ010000012.1"/>
</dbReference>
<comment type="subunit">
    <text evidence="8">Homotetramer.</text>
</comment>
<evidence type="ECO:0000256" key="5">
    <source>
        <dbReference type="ARBA" id="ARBA00023002"/>
    </source>
</evidence>
<feature type="binding site" evidence="8">
    <location>
        <position position="68"/>
    </location>
    <ligand>
        <name>NAD(+)</name>
        <dbReference type="ChEBI" id="CHEBI:57540"/>
    </ligand>
</feature>
<dbReference type="InterPro" id="IPR022383">
    <property type="entry name" value="Lactate/malate_DH_C"/>
</dbReference>
<dbReference type="GO" id="GO:0006096">
    <property type="term" value="P:glycolytic process"/>
    <property type="evidence" value="ECO:0007669"/>
    <property type="project" value="UniProtKB-UniRule"/>
</dbReference>
<dbReference type="GO" id="GO:0004459">
    <property type="term" value="F:L-lactate dehydrogenase (NAD+) activity"/>
    <property type="evidence" value="ECO:0007669"/>
    <property type="project" value="UniProtKB-UniRule"/>
</dbReference>
<comment type="caution">
    <text evidence="13">The sequence shown here is derived from an EMBL/GenBank/DDBJ whole genome shotgun (WGS) entry which is preliminary data.</text>
</comment>
<evidence type="ECO:0000259" key="12">
    <source>
        <dbReference type="Pfam" id="PF02866"/>
    </source>
</evidence>
<protein>
    <recommendedName>
        <fullName evidence="4 8">L-lactate dehydrogenase</fullName>
        <shortName evidence="8">L-LDH</shortName>
        <ecNumber evidence="3 8">1.1.1.27</ecNumber>
    </recommendedName>
</protein>
<dbReference type="STRING" id="317010.RU96_GL002373"/>
<feature type="binding site" evidence="8 10">
    <location>
        <begin position="121"/>
        <end position="123"/>
    </location>
    <ligand>
        <name>NAD(+)</name>
        <dbReference type="ChEBI" id="CHEBI:57540"/>
    </ligand>
</feature>
<feature type="binding site" evidence="8 10">
    <location>
        <position position="37"/>
    </location>
    <ligand>
        <name>NAD(+)</name>
        <dbReference type="ChEBI" id="CHEBI:57540"/>
    </ligand>
</feature>
<dbReference type="InterPro" id="IPR001557">
    <property type="entry name" value="L-lactate/malate_DH"/>
</dbReference>
<comment type="function">
    <text evidence="8">Catalyzes the conversion of lactate to pyruvate.</text>
</comment>
<dbReference type="Pfam" id="PF00056">
    <property type="entry name" value="Ldh_1_N"/>
    <property type="match status" value="1"/>
</dbReference>
<feature type="active site" description="Proton acceptor" evidence="8 9">
    <location>
        <position position="178"/>
    </location>
</feature>
<dbReference type="GO" id="GO:0005737">
    <property type="term" value="C:cytoplasm"/>
    <property type="evidence" value="ECO:0007669"/>
    <property type="project" value="UniProtKB-SubCell"/>
</dbReference>
<feature type="binding site" evidence="8">
    <location>
        <position position="233"/>
    </location>
    <ligand>
        <name>substrate</name>
    </ligand>
</feature>
<feature type="binding site" evidence="8">
    <location>
        <position position="104"/>
    </location>
    <ligand>
        <name>NAD(+)</name>
        <dbReference type="ChEBI" id="CHEBI:57540"/>
    </ligand>
</feature>
<dbReference type="Gene3D" id="3.90.110.10">
    <property type="entry name" value="Lactate dehydrogenase/glycoside hydrolase, family 4, C-terminal"/>
    <property type="match status" value="1"/>
</dbReference>
<feature type="binding site" evidence="8">
    <location>
        <position position="91"/>
    </location>
    <ligand>
        <name>substrate</name>
    </ligand>
</feature>
<evidence type="ECO:0000256" key="7">
    <source>
        <dbReference type="ARBA" id="ARBA00049258"/>
    </source>
</evidence>
<dbReference type="EMBL" id="JXKG01000008">
    <property type="protein sequence ID" value="OJG15322.1"/>
    <property type="molecule type" value="Genomic_DNA"/>
</dbReference>
<dbReference type="InterPro" id="IPR036291">
    <property type="entry name" value="NAD(P)-bd_dom_sf"/>
</dbReference>
<dbReference type="AlphaFoldDB" id="A0A1L8R6E9"/>
<dbReference type="OrthoDB" id="9802969at2"/>